<comment type="caution">
    <text evidence="3">The sequence shown here is derived from an EMBL/GenBank/DDBJ whole genome shotgun (WGS) entry which is preliminary data.</text>
</comment>
<dbReference type="Gene3D" id="1.25.40.10">
    <property type="entry name" value="Tetratricopeptide repeat domain"/>
    <property type="match status" value="2"/>
</dbReference>
<reference evidence="3 4" key="1">
    <citation type="submission" date="2018-06" db="EMBL/GenBank/DDBJ databases">
        <authorList>
            <consortium name="Pathogen Informatics"/>
            <person name="Doyle S."/>
        </authorList>
    </citation>
    <scope>NUCLEOTIDE SEQUENCE [LARGE SCALE GENOMIC DNA]</scope>
    <source>
        <strain evidence="3 4">NCTC13063</strain>
    </source>
</reference>
<dbReference type="PANTHER" id="PTHR12558:SF44">
    <property type="entry name" value="TETRATRICOPEPTIDE REPEAT-CONTAINING PROTEIN"/>
    <property type="match status" value="1"/>
</dbReference>
<dbReference type="Proteomes" id="UP000255283">
    <property type="component" value="Unassembled WGS sequence"/>
</dbReference>
<dbReference type="AlphaFoldDB" id="A0AAQ1UJF2"/>
<feature type="repeat" description="TPR" evidence="1">
    <location>
        <begin position="427"/>
        <end position="460"/>
    </location>
</feature>
<evidence type="ECO:0000313" key="4">
    <source>
        <dbReference type="Proteomes" id="UP000255283"/>
    </source>
</evidence>
<dbReference type="Pfam" id="PF13432">
    <property type="entry name" value="TPR_16"/>
    <property type="match status" value="2"/>
</dbReference>
<dbReference type="SUPFAM" id="SSF48452">
    <property type="entry name" value="TPR-like"/>
    <property type="match status" value="2"/>
</dbReference>
<feature type="chain" id="PRO_5042862556" evidence="2">
    <location>
        <begin position="23"/>
        <end position="470"/>
    </location>
</feature>
<dbReference type="SMART" id="SM00028">
    <property type="entry name" value="TPR"/>
    <property type="match status" value="4"/>
</dbReference>
<dbReference type="RefSeq" id="WP_004341726.1">
    <property type="nucleotide sequence ID" value="NZ_CAUUQQ010000001.1"/>
</dbReference>
<keyword evidence="2" id="KW-0732">Signal</keyword>
<name>A0AAQ1UJF2_9BACT</name>
<organism evidence="3 4">
    <name type="scientific">Segatella buccae</name>
    <dbReference type="NCBI Taxonomy" id="28126"/>
    <lineage>
        <taxon>Bacteria</taxon>
        <taxon>Pseudomonadati</taxon>
        <taxon>Bacteroidota</taxon>
        <taxon>Bacteroidia</taxon>
        <taxon>Bacteroidales</taxon>
        <taxon>Prevotellaceae</taxon>
        <taxon>Segatella</taxon>
    </lineage>
</organism>
<accession>A0AAQ1UJF2</accession>
<protein>
    <submittedName>
        <fullName evidence="3">Tetratricopeptide repeat protein</fullName>
    </submittedName>
</protein>
<dbReference type="PROSITE" id="PS50005">
    <property type="entry name" value="TPR"/>
    <property type="match status" value="2"/>
</dbReference>
<evidence type="ECO:0000256" key="1">
    <source>
        <dbReference type="PROSITE-ProRule" id="PRU00339"/>
    </source>
</evidence>
<dbReference type="EMBL" id="UGTJ01000001">
    <property type="protein sequence ID" value="SUB80715.1"/>
    <property type="molecule type" value="Genomic_DNA"/>
</dbReference>
<sequence length="470" mass="52267">MKAIKYLAIAGLMIGFSTGAVAQEDVKTQIANITKVIKDSKGNAEAVKEPVKAFYKLNKKSAQALTGLGRAFLDVNDTANAKKYADEALKRDNHYGDAYILQGDIEAVKDDGGQAAMWYQNAKTMDPKNPRGYIKYASVYRGRSPEEAFKSLEELRAIMPDYPVDAEGAHFFYGARKYDQAVTLFGRVPMNKLNKEQLHEYALAAYFDGNNDKSLEVAKAGNAQYPRDAVFNRLTFYNSLAKKDYPTAVQFAKALFTASDSAKLIARDYMMAGHAYMGDKNYTEAVNMFKQSLSMEDNNDVRKLISDAYSEAGDVDNALAAYNAYISKKSDATANDYMSLAEIYTNAADKATDAQKVGYFKQADKVYGDIATKFPDYEAYATYMRANVNANIDPELKQGLAKPYYEKLISIVNGHSTAGSNDKAYLKQAYYYMGAYYYVNGNKEEGDVYWKKLLEIDPDNANAKSALGIK</sequence>
<feature type="signal peptide" evidence="2">
    <location>
        <begin position="1"/>
        <end position="22"/>
    </location>
</feature>
<evidence type="ECO:0000256" key="2">
    <source>
        <dbReference type="SAM" id="SignalP"/>
    </source>
</evidence>
<dbReference type="InterPro" id="IPR019734">
    <property type="entry name" value="TPR_rpt"/>
</dbReference>
<feature type="repeat" description="TPR" evidence="1">
    <location>
        <begin position="266"/>
        <end position="299"/>
    </location>
</feature>
<gene>
    <name evidence="3" type="ORF">NCTC13063_02011</name>
</gene>
<proteinExistence type="predicted"/>
<dbReference type="PANTHER" id="PTHR12558">
    <property type="entry name" value="CELL DIVISION CYCLE 16,23,27"/>
    <property type="match status" value="1"/>
</dbReference>
<dbReference type="InterPro" id="IPR011990">
    <property type="entry name" value="TPR-like_helical_dom_sf"/>
</dbReference>
<evidence type="ECO:0000313" key="3">
    <source>
        <dbReference type="EMBL" id="SUB80715.1"/>
    </source>
</evidence>
<keyword evidence="1" id="KW-0802">TPR repeat</keyword>
<dbReference type="GO" id="GO:0051301">
    <property type="term" value="P:cell division"/>
    <property type="evidence" value="ECO:0007669"/>
    <property type="project" value="TreeGrafter"/>
</dbReference>